<dbReference type="PANTHER" id="PTHR30383">
    <property type="entry name" value="THIOESTERASE 1/PROTEASE 1/LYSOPHOSPHOLIPASE L1"/>
    <property type="match status" value="1"/>
</dbReference>
<feature type="signal peptide" evidence="1">
    <location>
        <begin position="1"/>
        <end position="21"/>
    </location>
</feature>
<name>A0ABY4FDS0_9BACT</name>
<sequence length="228" mass="24929">MRQLLFLCLSLLLLACGPADSSPAQRRAPVAPPRMQNIIFFGNSLTAGYQLRASEAFPSLIQERLDSIKLPYKALNYGVSGETTAGGRQRIASVLARQPVDVFVLELGANDGLRGIPVRETTQNLQSIIDQVKLKYPKARIVLVGLEFPFDLSVLGGHQYGRYAAEFKALFRTLAEKNSVPFVPFLLQGVLGQRHLNLPDGVHPNAAGQKILANNVWATLGPMLNDQP</sequence>
<keyword evidence="4" id="KW-1185">Reference proteome</keyword>
<evidence type="ECO:0000313" key="3">
    <source>
        <dbReference type="EMBL" id="UOQ54119.1"/>
    </source>
</evidence>
<feature type="chain" id="PRO_5045188960" evidence="1">
    <location>
        <begin position="22"/>
        <end position="228"/>
    </location>
</feature>
<organism evidence="3 4">
    <name type="scientific">Hymenobacter cellulosivorans</name>
    <dbReference type="NCBI Taxonomy" id="2932249"/>
    <lineage>
        <taxon>Bacteria</taxon>
        <taxon>Pseudomonadati</taxon>
        <taxon>Bacteroidota</taxon>
        <taxon>Cytophagia</taxon>
        <taxon>Cytophagales</taxon>
        <taxon>Hymenobacteraceae</taxon>
        <taxon>Hymenobacter</taxon>
    </lineage>
</organism>
<dbReference type="InterPro" id="IPR051532">
    <property type="entry name" value="Ester_Hydrolysis_Enzymes"/>
</dbReference>
<dbReference type="EMBL" id="CP095049">
    <property type="protein sequence ID" value="UOQ54119.1"/>
    <property type="molecule type" value="Genomic_DNA"/>
</dbReference>
<dbReference type="Gene3D" id="3.40.50.1110">
    <property type="entry name" value="SGNH hydrolase"/>
    <property type="match status" value="1"/>
</dbReference>
<keyword evidence="1" id="KW-0732">Signal</keyword>
<dbReference type="CDD" id="cd01822">
    <property type="entry name" value="Lysophospholipase_L1_like"/>
    <property type="match status" value="1"/>
</dbReference>
<reference evidence="3 4" key="1">
    <citation type="submission" date="2022-04" db="EMBL/GenBank/DDBJ databases">
        <title>Hymenobacter sp. isolated from the air.</title>
        <authorList>
            <person name="Won M."/>
            <person name="Lee C.-M."/>
            <person name="Woen H.-Y."/>
            <person name="Kwon S.-W."/>
        </authorList>
    </citation>
    <scope>NUCLEOTIDE SEQUENCE [LARGE SCALE GENOMIC DNA]</scope>
    <source>
        <strain evidence="4">5116 S-27</strain>
    </source>
</reference>
<dbReference type="PANTHER" id="PTHR30383:SF5">
    <property type="entry name" value="SGNH HYDROLASE-TYPE ESTERASE DOMAIN-CONTAINING PROTEIN"/>
    <property type="match status" value="1"/>
</dbReference>
<dbReference type="InterPro" id="IPR036514">
    <property type="entry name" value="SGNH_hydro_sf"/>
</dbReference>
<dbReference type="PROSITE" id="PS51257">
    <property type="entry name" value="PROKAR_LIPOPROTEIN"/>
    <property type="match status" value="1"/>
</dbReference>
<evidence type="ECO:0000259" key="2">
    <source>
        <dbReference type="Pfam" id="PF13472"/>
    </source>
</evidence>
<accession>A0ABY4FDS0</accession>
<feature type="domain" description="SGNH hydrolase-type esterase" evidence="2">
    <location>
        <begin position="40"/>
        <end position="211"/>
    </location>
</feature>
<dbReference type="Proteomes" id="UP000831785">
    <property type="component" value="Chromosome"/>
</dbReference>
<gene>
    <name evidence="3" type="ORF">MUN80_04990</name>
</gene>
<dbReference type="InterPro" id="IPR013830">
    <property type="entry name" value="SGNH_hydro"/>
</dbReference>
<dbReference type="Pfam" id="PF13472">
    <property type="entry name" value="Lipase_GDSL_2"/>
    <property type="match status" value="1"/>
</dbReference>
<evidence type="ECO:0000313" key="4">
    <source>
        <dbReference type="Proteomes" id="UP000831785"/>
    </source>
</evidence>
<proteinExistence type="predicted"/>
<dbReference type="RefSeq" id="WP_244720408.1">
    <property type="nucleotide sequence ID" value="NZ_CP095049.1"/>
</dbReference>
<protein>
    <submittedName>
        <fullName evidence="3">Arylesterase</fullName>
    </submittedName>
</protein>
<dbReference type="SUPFAM" id="SSF52266">
    <property type="entry name" value="SGNH hydrolase"/>
    <property type="match status" value="1"/>
</dbReference>
<evidence type="ECO:0000256" key="1">
    <source>
        <dbReference type="SAM" id="SignalP"/>
    </source>
</evidence>